<dbReference type="InterPro" id="IPR013785">
    <property type="entry name" value="Aldolase_TIM"/>
</dbReference>
<dbReference type="InterPro" id="IPR001240">
    <property type="entry name" value="PRAI_dom"/>
</dbReference>
<dbReference type="UniPathway" id="UPA00035">
    <property type="reaction ID" value="UER00042"/>
</dbReference>
<dbReference type="EMBL" id="EQ983582">
    <property type="protein sequence ID" value="EEF24065.1"/>
    <property type="molecule type" value="Genomic_DNA"/>
</dbReference>
<dbReference type="HAMAP" id="MF_00135">
    <property type="entry name" value="PRAI"/>
    <property type="match status" value="1"/>
</dbReference>
<sequence>MRIRAKICGITRVEDAVAAVRCGADAIGLVFYEKSPRNVDVAQAKEIVSALPPFVMAVGLFVNENAETVRDIYQRVGLGLLQFHGDETPEYCQSFAAPYIKALR</sequence>
<dbReference type="InterPro" id="IPR044643">
    <property type="entry name" value="TrpF_fam"/>
</dbReference>
<dbReference type="PANTHER" id="PTHR42894:SF1">
    <property type="entry name" value="N-(5'-PHOSPHORIBOSYL)ANTHRANILATE ISOMERASE"/>
    <property type="match status" value="1"/>
</dbReference>
<keyword evidence="7 9" id="KW-0413">Isomerase</keyword>
<dbReference type="SUPFAM" id="SSF51366">
    <property type="entry name" value="Ribulose-phoshate binding barrel"/>
    <property type="match status" value="1"/>
</dbReference>
<accession>B9TJ98</accession>
<name>B9TJ98_RICCO</name>
<dbReference type="PANTHER" id="PTHR42894">
    <property type="entry name" value="N-(5'-PHOSPHORIBOSYL)ANTHRANILATE ISOMERASE"/>
    <property type="match status" value="1"/>
</dbReference>
<keyword evidence="5" id="KW-0822">Tryptophan biosynthesis</keyword>
<proteinExistence type="inferred from homology"/>
<evidence type="ECO:0000256" key="3">
    <source>
        <dbReference type="ARBA" id="ARBA00012572"/>
    </source>
</evidence>
<evidence type="ECO:0000313" key="9">
    <source>
        <dbReference type="EMBL" id="EEF24065.1"/>
    </source>
</evidence>
<dbReference type="InterPro" id="IPR011060">
    <property type="entry name" value="RibuloseP-bd_barrel"/>
</dbReference>
<dbReference type="GO" id="GO:0004640">
    <property type="term" value="F:phosphoribosylanthranilate isomerase activity"/>
    <property type="evidence" value="ECO:0007669"/>
    <property type="project" value="UniProtKB-EC"/>
</dbReference>
<dbReference type="EC" id="5.3.1.24" evidence="3"/>
<dbReference type="Proteomes" id="UP000008311">
    <property type="component" value="Unassembled WGS sequence"/>
</dbReference>
<evidence type="ECO:0000259" key="8">
    <source>
        <dbReference type="Pfam" id="PF00697"/>
    </source>
</evidence>
<evidence type="ECO:0000256" key="5">
    <source>
        <dbReference type="ARBA" id="ARBA00022822"/>
    </source>
</evidence>
<dbReference type="eggNOG" id="KOG4202">
    <property type="taxonomic scope" value="Eukaryota"/>
</dbReference>
<keyword evidence="4" id="KW-0028">Amino-acid biosynthesis</keyword>
<dbReference type="Gene3D" id="3.20.20.70">
    <property type="entry name" value="Aldolase class I"/>
    <property type="match status" value="1"/>
</dbReference>
<evidence type="ECO:0000256" key="1">
    <source>
        <dbReference type="ARBA" id="ARBA00004664"/>
    </source>
</evidence>
<dbReference type="STRING" id="3988.B9TJ98"/>
<evidence type="ECO:0000256" key="4">
    <source>
        <dbReference type="ARBA" id="ARBA00022605"/>
    </source>
</evidence>
<evidence type="ECO:0000256" key="2">
    <source>
        <dbReference type="ARBA" id="ARBA00007571"/>
    </source>
</evidence>
<feature type="non-terminal residue" evidence="9">
    <location>
        <position position="104"/>
    </location>
</feature>
<reference evidence="10" key="1">
    <citation type="journal article" date="2010" name="Nat. Biotechnol.">
        <title>Draft genome sequence of the oilseed species Ricinus communis.</title>
        <authorList>
            <person name="Chan A.P."/>
            <person name="Crabtree J."/>
            <person name="Zhao Q."/>
            <person name="Lorenzi H."/>
            <person name="Orvis J."/>
            <person name="Puiu D."/>
            <person name="Melake-Berhan A."/>
            <person name="Jones K.M."/>
            <person name="Redman J."/>
            <person name="Chen G."/>
            <person name="Cahoon E.B."/>
            <person name="Gedil M."/>
            <person name="Stanke M."/>
            <person name="Haas B.J."/>
            <person name="Wortman J.R."/>
            <person name="Fraser-Liggett C.M."/>
            <person name="Ravel J."/>
            <person name="Rabinowicz P.D."/>
        </authorList>
    </citation>
    <scope>NUCLEOTIDE SEQUENCE [LARGE SCALE GENOMIC DNA]</scope>
    <source>
        <strain evidence="10">cv. Hale</strain>
    </source>
</reference>
<dbReference type="AlphaFoldDB" id="B9TJ98"/>
<dbReference type="CDD" id="cd00405">
    <property type="entry name" value="PRAI"/>
    <property type="match status" value="1"/>
</dbReference>
<dbReference type="InParanoid" id="B9TJ98"/>
<gene>
    <name evidence="9" type="ORF">RCOM_1909160</name>
</gene>
<comment type="pathway">
    <text evidence="1">Amino-acid biosynthesis; L-tryptophan biosynthesis; L-tryptophan from chorismate: step 3/5.</text>
</comment>
<evidence type="ECO:0000256" key="7">
    <source>
        <dbReference type="ARBA" id="ARBA00023235"/>
    </source>
</evidence>
<dbReference type="GO" id="GO:0000162">
    <property type="term" value="P:L-tryptophan biosynthetic process"/>
    <property type="evidence" value="ECO:0007669"/>
    <property type="project" value="UniProtKB-UniPathway"/>
</dbReference>
<comment type="similarity">
    <text evidence="2">Belongs to the TrpF family.</text>
</comment>
<keyword evidence="6" id="KW-0057">Aromatic amino acid biosynthesis</keyword>
<keyword evidence="10" id="KW-1185">Reference proteome</keyword>
<organism evidence="9 10">
    <name type="scientific">Ricinus communis</name>
    <name type="common">Castor bean</name>
    <dbReference type="NCBI Taxonomy" id="3988"/>
    <lineage>
        <taxon>Eukaryota</taxon>
        <taxon>Viridiplantae</taxon>
        <taxon>Streptophyta</taxon>
        <taxon>Embryophyta</taxon>
        <taxon>Tracheophyta</taxon>
        <taxon>Spermatophyta</taxon>
        <taxon>Magnoliopsida</taxon>
        <taxon>eudicotyledons</taxon>
        <taxon>Gunneridae</taxon>
        <taxon>Pentapetalae</taxon>
        <taxon>rosids</taxon>
        <taxon>fabids</taxon>
        <taxon>Malpighiales</taxon>
        <taxon>Euphorbiaceae</taxon>
        <taxon>Acalyphoideae</taxon>
        <taxon>Acalypheae</taxon>
        <taxon>Ricinus</taxon>
    </lineage>
</organism>
<dbReference type="Pfam" id="PF00697">
    <property type="entry name" value="PRAI"/>
    <property type="match status" value="1"/>
</dbReference>
<feature type="domain" description="N-(5'phosphoribosyl) anthranilate isomerase (PRAI)" evidence="8">
    <location>
        <begin position="5"/>
        <end position="103"/>
    </location>
</feature>
<evidence type="ECO:0000313" key="10">
    <source>
        <dbReference type="Proteomes" id="UP000008311"/>
    </source>
</evidence>
<evidence type="ECO:0000256" key="6">
    <source>
        <dbReference type="ARBA" id="ARBA00023141"/>
    </source>
</evidence>
<protein>
    <recommendedName>
        <fullName evidence="3">phosphoribosylanthranilate isomerase</fullName>
        <ecNumber evidence="3">5.3.1.24</ecNumber>
    </recommendedName>
</protein>